<feature type="transmembrane region" description="Helical" evidence="6">
    <location>
        <begin position="754"/>
        <end position="781"/>
    </location>
</feature>
<comment type="caution">
    <text evidence="8">The sequence shown here is derived from an EMBL/GenBank/DDBJ whole genome shotgun (WGS) entry which is preliminary data.</text>
</comment>
<feature type="transmembrane region" description="Helical" evidence="6">
    <location>
        <begin position="308"/>
        <end position="338"/>
    </location>
</feature>
<feature type="transmembrane region" description="Helical" evidence="6">
    <location>
        <begin position="706"/>
        <end position="725"/>
    </location>
</feature>
<dbReference type="RefSeq" id="WP_345923209.1">
    <property type="nucleotide sequence ID" value="NZ_JBDIVF010000001.1"/>
</dbReference>
<feature type="transmembrane region" description="Helical" evidence="6">
    <location>
        <begin position="391"/>
        <end position="410"/>
    </location>
</feature>
<evidence type="ECO:0000256" key="4">
    <source>
        <dbReference type="ARBA" id="ARBA00022989"/>
    </source>
</evidence>
<dbReference type="PANTHER" id="PTHR30287:SF1">
    <property type="entry name" value="INNER MEMBRANE PROTEIN"/>
    <property type="match status" value="1"/>
</dbReference>
<feature type="transmembrane region" description="Helical" evidence="6">
    <location>
        <begin position="416"/>
        <end position="439"/>
    </location>
</feature>
<keyword evidence="5 6" id="KW-0472">Membrane</keyword>
<organism evidence="8 9">
    <name type="scientific">Uliginosibacterium paludis</name>
    <dbReference type="NCBI Taxonomy" id="1615952"/>
    <lineage>
        <taxon>Bacteria</taxon>
        <taxon>Pseudomonadati</taxon>
        <taxon>Pseudomonadota</taxon>
        <taxon>Betaproteobacteria</taxon>
        <taxon>Rhodocyclales</taxon>
        <taxon>Zoogloeaceae</taxon>
        <taxon>Uliginosibacterium</taxon>
    </lineage>
</organism>
<keyword evidence="4 6" id="KW-1133">Transmembrane helix</keyword>
<evidence type="ECO:0000256" key="2">
    <source>
        <dbReference type="ARBA" id="ARBA00022475"/>
    </source>
</evidence>
<dbReference type="PANTHER" id="PTHR30287">
    <property type="entry name" value="MEMBRANE COMPONENT OF PREDICTED ABC SUPERFAMILY METABOLITE UPTAKE TRANSPORTER"/>
    <property type="match status" value="1"/>
</dbReference>
<keyword evidence="9" id="KW-1185">Reference proteome</keyword>
<proteinExistence type="predicted"/>
<feature type="transmembrane region" description="Helical" evidence="6">
    <location>
        <begin position="256"/>
        <end position="276"/>
    </location>
</feature>
<feature type="domain" description="ABC3 transporter permease C-terminal" evidence="7">
    <location>
        <begin position="259"/>
        <end position="377"/>
    </location>
</feature>
<comment type="subcellular location">
    <subcellularLocation>
        <location evidence="1">Cell membrane</location>
        <topology evidence="1">Multi-pass membrane protein</topology>
    </subcellularLocation>
</comment>
<feature type="transmembrane region" description="Helical" evidence="6">
    <location>
        <begin position="350"/>
        <end position="370"/>
    </location>
</feature>
<keyword evidence="3 6" id="KW-0812">Transmembrane</keyword>
<dbReference type="Proteomes" id="UP001548590">
    <property type="component" value="Unassembled WGS sequence"/>
</dbReference>
<feature type="transmembrane region" description="Helical" evidence="6">
    <location>
        <begin position="793"/>
        <end position="815"/>
    </location>
</feature>
<evidence type="ECO:0000313" key="9">
    <source>
        <dbReference type="Proteomes" id="UP001548590"/>
    </source>
</evidence>
<accession>A0ABV2CPQ9</accession>
<dbReference type="InterPro" id="IPR003838">
    <property type="entry name" value="ABC3_permease_C"/>
</dbReference>
<evidence type="ECO:0000256" key="1">
    <source>
        <dbReference type="ARBA" id="ARBA00004651"/>
    </source>
</evidence>
<reference evidence="8 9" key="1">
    <citation type="submission" date="2024-07" db="EMBL/GenBank/DDBJ databases">
        <title>Uliginosibacterium paludis KCTC:42655.</title>
        <authorList>
            <person name="Kim M.K."/>
        </authorList>
    </citation>
    <scope>NUCLEOTIDE SEQUENCE [LARGE SCALE GENOMIC DNA]</scope>
    <source>
        <strain evidence="8 9">KCTC 42655</strain>
    </source>
</reference>
<evidence type="ECO:0000256" key="6">
    <source>
        <dbReference type="SAM" id="Phobius"/>
    </source>
</evidence>
<evidence type="ECO:0000259" key="7">
    <source>
        <dbReference type="Pfam" id="PF02687"/>
    </source>
</evidence>
<feature type="transmembrane region" description="Helical" evidence="6">
    <location>
        <begin position="472"/>
        <end position="491"/>
    </location>
</feature>
<dbReference type="InterPro" id="IPR038766">
    <property type="entry name" value="Membrane_comp_ABC_pdt"/>
</dbReference>
<sequence>MNLLRSALQMLRRDLRAGELGLLGVALLLAVASLASVGFLTDRVGQALEQNATRLLGGDLLISADHELPASLIDELRKRGLAHTRSVTFNSMATSDEAAQMVAVKAVEQGFPLRGEVQLSDFSGAAPRQADRAPAAGEAWVDDALLPALQLKPGQSVQLGYLHLRMTRQVVFESDRGVGFSSFAPRLLMNIADLPASGLLVEGSRARYRLAVAGEREAIKSYEAWATPRLERGERIESLDNARPEIRSNLDRAGRFLRIAAMLAVVLAAVAIGLSARRYLARHLDSCAVMRCFGASRWQLLGMHLGEFLIFGLVVAALGCALAWGVQAALAGLVATLIKSDLPPPGWQPVLQGLAVGVLLTLGFVAPQLLRLARVPPIRVIRREMGELTAGSFLVWMAGALSLAGLMLWIAGEWTLGFAVVGGFAAAPALFALIAWAALGLAGRARSVAPGGQGWGLRYGLAALSRRRASSVIQVVALALGLTAILLLTLISRDLLAGWQAKQPADAPNRFVIGIQPEQRAPIAEFLAGHGIHEALQPMIRGRLVAINQREVRPEDYTEERARNLAEREFNLSYGSTLQQGNRVIAGRWHGDARVPEFSMEQGIGERLGVKLGDEVTFEVGGQRVRGKVSSVRKLDWDSMRVNFFFTGAPGLLDAMPASFITSFHLPPGQASLVRDMAAQWPNITVIDIGMLLEQVATMTDRLSQLVRFVFGFSLLAGLVVLLAAQRNTHDERGYEISVLRALGARSHQVRSALLAEFAVLGVLASLLAVLAATGIGYLLARVVLDLDFQPSLPALLLAGAGASLAIVLFGWLGVRGLTGRTVVEGLRETV</sequence>
<feature type="domain" description="ABC3 transporter permease C-terminal" evidence="7">
    <location>
        <begin position="709"/>
        <end position="817"/>
    </location>
</feature>
<dbReference type="Pfam" id="PF02687">
    <property type="entry name" value="FtsX"/>
    <property type="match status" value="2"/>
</dbReference>
<keyword evidence="2" id="KW-1003">Cell membrane</keyword>
<dbReference type="EMBL" id="JBEWLZ010000004">
    <property type="protein sequence ID" value="MET1489899.1"/>
    <property type="molecule type" value="Genomic_DNA"/>
</dbReference>
<protein>
    <submittedName>
        <fullName evidence="8">FtsX-like permease family protein</fullName>
    </submittedName>
</protein>
<name>A0ABV2CPQ9_9RHOO</name>
<gene>
    <name evidence="8" type="ORF">ABVT11_08675</name>
</gene>
<evidence type="ECO:0000313" key="8">
    <source>
        <dbReference type="EMBL" id="MET1489899.1"/>
    </source>
</evidence>
<evidence type="ECO:0000256" key="5">
    <source>
        <dbReference type="ARBA" id="ARBA00023136"/>
    </source>
</evidence>
<evidence type="ECO:0000256" key="3">
    <source>
        <dbReference type="ARBA" id="ARBA00022692"/>
    </source>
</evidence>